<feature type="domain" description="HMG" evidence="1">
    <location>
        <begin position="73"/>
        <end position="188"/>
    </location>
</feature>
<organism evidence="2 3">
    <name type="scientific">Klebsormidium nitens</name>
    <name type="common">Green alga</name>
    <name type="synonym">Ulothrix nitens</name>
    <dbReference type="NCBI Taxonomy" id="105231"/>
    <lineage>
        <taxon>Eukaryota</taxon>
        <taxon>Viridiplantae</taxon>
        <taxon>Streptophyta</taxon>
        <taxon>Klebsormidiophyceae</taxon>
        <taxon>Klebsormidiales</taxon>
        <taxon>Klebsormidiaceae</taxon>
        <taxon>Klebsormidium</taxon>
    </lineage>
</organism>
<dbReference type="InterPro" id="IPR040648">
    <property type="entry name" value="HMGXB3_CxC4"/>
</dbReference>
<dbReference type="AlphaFoldDB" id="A0A0U9HRG2"/>
<dbReference type="Pfam" id="PF18717">
    <property type="entry name" value="CxC4"/>
    <property type="match status" value="1"/>
</dbReference>
<evidence type="ECO:0000313" key="3">
    <source>
        <dbReference type="Proteomes" id="UP000054558"/>
    </source>
</evidence>
<dbReference type="STRING" id="105231.A0A0U9HRG2"/>
<reference evidence="2 3" key="1">
    <citation type="journal article" date="2014" name="Nat. Commun.">
        <title>Klebsormidium flaccidum genome reveals primary factors for plant terrestrial adaptation.</title>
        <authorList>
            <person name="Hori K."/>
            <person name="Maruyama F."/>
            <person name="Fujisawa T."/>
            <person name="Togashi T."/>
            <person name="Yamamoto N."/>
            <person name="Seo M."/>
            <person name="Sato S."/>
            <person name="Yamada T."/>
            <person name="Mori H."/>
            <person name="Tajima N."/>
            <person name="Moriyama T."/>
            <person name="Ikeuchi M."/>
            <person name="Watanabe M."/>
            <person name="Wada H."/>
            <person name="Kobayashi K."/>
            <person name="Saito M."/>
            <person name="Masuda T."/>
            <person name="Sasaki-Sekimoto Y."/>
            <person name="Mashiguchi K."/>
            <person name="Awai K."/>
            <person name="Shimojima M."/>
            <person name="Masuda S."/>
            <person name="Iwai M."/>
            <person name="Nobusawa T."/>
            <person name="Narise T."/>
            <person name="Kondo S."/>
            <person name="Saito H."/>
            <person name="Sato R."/>
            <person name="Murakawa M."/>
            <person name="Ihara Y."/>
            <person name="Oshima-Yamada Y."/>
            <person name="Ohtaka K."/>
            <person name="Satoh M."/>
            <person name="Sonobe K."/>
            <person name="Ishii M."/>
            <person name="Ohtani R."/>
            <person name="Kanamori-Sato M."/>
            <person name="Honoki R."/>
            <person name="Miyazaki D."/>
            <person name="Mochizuki H."/>
            <person name="Umetsu J."/>
            <person name="Higashi K."/>
            <person name="Shibata D."/>
            <person name="Kamiya Y."/>
            <person name="Sato N."/>
            <person name="Nakamura Y."/>
            <person name="Tabata S."/>
            <person name="Ida S."/>
            <person name="Kurokawa K."/>
            <person name="Ohta H."/>
        </authorList>
    </citation>
    <scope>NUCLEOTIDE SEQUENCE [LARGE SCALE GENOMIC DNA]</scope>
    <source>
        <strain evidence="2 3">NIES-2285</strain>
    </source>
</reference>
<keyword evidence="3" id="KW-1185">Reference proteome</keyword>
<dbReference type="PANTHER" id="PTHR34305">
    <property type="entry name" value="EXPRESSED PROTEIN"/>
    <property type="match status" value="1"/>
</dbReference>
<sequence length="641" mass="72538">MAARMSAAAFEVRFREEFDVGTGKRKLKCRSRKPIAELHESDEHLVDILRGRGDGSRKFPDSCSVERVEALVCLGCGRQMEDSEGTTVDGTIFHLLAPVPTRVEVWSCNCGRTWHYDGRGDGVLNFNDKYLFSYELLNWYSNQMWRTKYPFYTMWQAVLSMYAGSGLPPATLQRFVNLRSTFQDAWMDYITLQDIDYDTSFKCACPHPVGAAPEPECVIGDGIMLGYRGDLSFLVSPYEAVEGPLKTGSLHQKRIFVNDNVCRDLLLKFARPVGKAGAGLTEVELGGLETTVAAASFSSLRFLLKTPELENGRYHSSPMCRELLFGLATKSPVCAILPAEVEPIVEHLLENESHFFPDLGQARQLAARAPVLFDFVRAQHSVSGGRLTDECLQLLRDLLRVARQAYVEEPLAEVEKLKKKKLRDNDAAAGDPNGGRTPKDWSDEEAFLRTGHYFPNQPIWRPLQRYAADYFSQKVGPTCTKFKGKHKNVTPGMYPFFCTGCSKCVGFVVLSAAESPRVVFEVLFCRWRRLKMFIYDNVCHLHTYALNREASWAASVQWLIDWMHTVNHKECSPAYGIARYSILHNKNSQLSEQKNSRLVCMKAQAAFMGQGTFLHYGRYFLHCLNRQIDLGDLPVLPHLRN</sequence>
<protein>
    <recommendedName>
        <fullName evidence="1">HMG domain-containing protein</fullName>
    </recommendedName>
</protein>
<proteinExistence type="predicted"/>
<accession>A0A0U9HRG2</accession>
<evidence type="ECO:0000313" key="2">
    <source>
        <dbReference type="EMBL" id="GAQ79418.1"/>
    </source>
</evidence>
<dbReference type="OrthoDB" id="6073341at2759"/>
<name>A0A0U9HRG2_KLENI</name>
<evidence type="ECO:0000259" key="1">
    <source>
        <dbReference type="Pfam" id="PF18717"/>
    </source>
</evidence>
<dbReference type="PANTHER" id="PTHR34305:SF1">
    <property type="entry name" value="SWIM-TYPE DOMAIN-CONTAINING PROTEIN"/>
    <property type="match status" value="1"/>
</dbReference>
<dbReference type="OMA" id="NCHENLL"/>
<gene>
    <name evidence="2" type="ORF">KFL_000300160</name>
</gene>
<dbReference type="EMBL" id="DF236979">
    <property type="protein sequence ID" value="GAQ79418.1"/>
    <property type="molecule type" value="Genomic_DNA"/>
</dbReference>
<dbReference type="Proteomes" id="UP000054558">
    <property type="component" value="Unassembled WGS sequence"/>
</dbReference>